<reference evidence="2 3" key="1">
    <citation type="submission" date="2020-08" db="EMBL/GenBank/DDBJ databases">
        <title>Sequencing the genomes of 1000 actinobacteria strains.</title>
        <authorList>
            <person name="Klenk H.-P."/>
        </authorList>
    </citation>
    <scope>NUCLEOTIDE SEQUENCE [LARGE SCALE GENOMIC DNA]</scope>
    <source>
        <strain evidence="2 3">DSM 21065</strain>
    </source>
</reference>
<dbReference type="Pfam" id="PF25976">
    <property type="entry name" value="LpqB_N"/>
    <property type="match status" value="1"/>
</dbReference>
<dbReference type="EMBL" id="JACHBQ010000001">
    <property type="protein sequence ID" value="MBB5642092.1"/>
    <property type="molecule type" value="Genomic_DNA"/>
</dbReference>
<feature type="domain" description="GerMN" evidence="1">
    <location>
        <begin position="206"/>
        <end position="293"/>
    </location>
</feature>
<dbReference type="Pfam" id="PF10646">
    <property type="entry name" value="Germane"/>
    <property type="match status" value="1"/>
</dbReference>
<dbReference type="InterPro" id="IPR059026">
    <property type="entry name" value="LpqB_N"/>
</dbReference>
<organism evidence="2 3">
    <name type="scientific">Cryobacterium roopkundense</name>
    <dbReference type="NCBI Taxonomy" id="1001240"/>
    <lineage>
        <taxon>Bacteria</taxon>
        <taxon>Bacillati</taxon>
        <taxon>Actinomycetota</taxon>
        <taxon>Actinomycetes</taxon>
        <taxon>Micrococcales</taxon>
        <taxon>Microbacteriaceae</taxon>
        <taxon>Cryobacterium</taxon>
    </lineage>
</organism>
<sequence>MRSRALMTRAGRAVVTVLTAALVLSGCAGIPREGGVRAGQPDIIDESPAQVFLPSRPQKDASAQSILLGFVDAASSPESNYAIAREFLTSDFSSSWDPTAGVTVDDGAGRVATEIDAQNIEVTLTPTAEVSARGEFREVDPIPVTLDYQFRQVDGQWRISAAPNGTVIDETTFNDVFSASSLYFFDPGFRTLVPDLRWFPRGASAPTKIVNAVLSGPSAWLVGAVATTFPEGTALTADAVQVVGRDAMVDLNTEALNADRLTLQRMKAQLTASLPAGMQVEITIDQNAQNIQDLGAGDLAVNPRVDARALILRDGAFGFLAASGQTVTPVDGISDAVVALNPTAVTLGSGQRVAVVLTPDGVYRVRAGNEPTLVDSRPGLIAPSLDSEGYSWSVPASRPSELLVFGSTTEAIPVLTPWPEATSIQTMKVSRDGTRLLVVYTIGAEARMAVAGIKRQDGVPVELGAPLQLTGDIGAPLDAAWIDELSVASLSTIADGTRQITAQEIGGVRSELESPPDAVALAGSNSLRDLRALTSSGGLHVQRGVGWQKRLDEVSLLATQQGITG</sequence>
<comment type="caution">
    <text evidence="2">The sequence shown here is derived from an EMBL/GenBank/DDBJ whole genome shotgun (WGS) entry which is preliminary data.</text>
</comment>
<protein>
    <recommendedName>
        <fullName evidence="1">GerMN domain-containing protein</fullName>
    </recommendedName>
</protein>
<accession>A0A7W8ZY23</accession>
<dbReference type="PROSITE" id="PS51257">
    <property type="entry name" value="PROKAR_LIPOPROTEIN"/>
    <property type="match status" value="1"/>
</dbReference>
<dbReference type="Pfam" id="PF10647">
    <property type="entry name" value="Gmad1"/>
    <property type="match status" value="1"/>
</dbReference>
<proteinExistence type="predicted"/>
<dbReference type="AlphaFoldDB" id="A0A7W8ZY23"/>
<dbReference type="InterPro" id="IPR018910">
    <property type="entry name" value="LpqB_C"/>
</dbReference>
<gene>
    <name evidence="2" type="ORF">BJ997_002640</name>
</gene>
<name>A0A7W8ZY23_9MICO</name>
<dbReference type="RefSeq" id="WP_183323511.1">
    <property type="nucleotide sequence ID" value="NZ_JACHBQ010000001.1"/>
</dbReference>
<dbReference type="SMART" id="SM00909">
    <property type="entry name" value="Germane"/>
    <property type="match status" value="1"/>
</dbReference>
<evidence type="ECO:0000313" key="2">
    <source>
        <dbReference type="EMBL" id="MBB5642092.1"/>
    </source>
</evidence>
<dbReference type="Proteomes" id="UP000561726">
    <property type="component" value="Unassembled WGS sequence"/>
</dbReference>
<dbReference type="InterPro" id="IPR019606">
    <property type="entry name" value="GerMN"/>
</dbReference>
<evidence type="ECO:0000259" key="1">
    <source>
        <dbReference type="SMART" id="SM00909"/>
    </source>
</evidence>
<evidence type="ECO:0000313" key="3">
    <source>
        <dbReference type="Proteomes" id="UP000561726"/>
    </source>
</evidence>